<evidence type="ECO:0000313" key="1">
    <source>
        <dbReference type="EMBL" id="OFW57063.1"/>
    </source>
</evidence>
<evidence type="ECO:0008006" key="3">
    <source>
        <dbReference type="Google" id="ProtNLM"/>
    </source>
</evidence>
<gene>
    <name evidence="1" type="ORF">A2Y75_02640</name>
</gene>
<reference evidence="1 2" key="1">
    <citation type="journal article" date="2016" name="Nat. Commun.">
        <title>Thousands of microbial genomes shed light on interconnected biogeochemical processes in an aquifer system.</title>
        <authorList>
            <person name="Anantharaman K."/>
            <person name="Brown C.T."/>
            <person name="Hug L.A."/>
            <person name="Sharon I."/>
            <person name="Castelle C.J."/>
            <person name="Probst A.J."/>
            <person name="Thomas B.C."/>
            <person name="Singh A."/>
            <person name="Wilkins M.J."/>
            <person name="Karaoz U."/>
            <person name="Brodie E.L."/>
            <person name="Williams K.H."/>
            <person name="Hubbard S.S."/>
            <person name="Banfield J.F."/>
        </authorList>
    </citation>
    <scope>NUCLEOTIDE SEQUENCE [LARGE SCALE GENOMIC DNA]</scope>
</reference>
<dbReference type="Proteomes" id="UP000177876">
    <property type="component" value="Unassembled WGS sequence"/>
</dbReference>
<dbReference type="AlphaFoldDB" id="A0A1F2WJQ3"/>
<proteinExistence type="predicted"/>
<dbReference type="Pfam" id="PF02597">
    <property type="entry name" value="ThiS"/>
    <property type="match status" value="1"/>
</dbReference>
<dbReference type="STRING" id="1797197.A2Y75_02640"/>
<organism evidence="1 2">
    <name type="scientific">Candidatus Solincola sediminis</name>
    <dbReference type="NCBI Taxonomy" id="1797199"/>
    <lineage>
        <taxon>Bacteria</taxon>
        <taxon>Bacillati</taxon>
        <taxon>Actinomycetota</taxon>
        <taxon>Candidatus Geothermincolia</taxon>
        <taxon>Candidatus Geothermincolales</taxon>
        <taxon>Candidatus Geothermincolaceae</taxon>
        <taxon>Candidatus Solincola</taxon>
    </lineage>
</organism>
<dbReference type="InterPro" id="IPR012675">
    <property type="entry name" value="Beta-grasp_dom_sf"/>
</dbReference>
<evidence type="ECO:0000313" key="2">
    <source>
        <dbReference type="Proteomes" id="UP000177876"/>
    </source>
</evidence>
<accession>A0A1F2WJQ3</accession>
<dbReference type="EMBL" id="MELK01000038">
    <property type="protein sequence ID" value="OFW57063.1"/>
    <property type="molecule type" value="Genomic_DNA"/>
</dbReference>
<dbReference type="SUPFAM" id="SSF54285">
    <property type="entry name" value="MoaD/ThiS"/>
    <property type="match status" value="1"/>
</dbReference>
<protein>
    <recommendedName>
        <fullName evidence="3">MoaD/ThiS family protein</fullName>
    </recommendedName>
</protein>
<dbReference type="InterPro" id="IPR003749">
    <property type="entry name" value="ThiS/MoaD-like"/>
</dbReference>
<dbReference type="InterPro" id="IPR016155">
    <property type="entry name" value="Mopterin_synth/thiamin_S_b"/>
</dbReference>
<comment type="caution">
    <text evidence="1">The sequence shown here is derived from an EMBL/GenBank/DDBJ whole genome shotgun (WGS) entry which is preliminary data.</text>
</comment>
<sequence length="92" mass="10511">MQVKVHFVGMFKHHTKDAEKEYELREEATVGELLLAVGRDYGRRLPEQMWDAAGERFHPTISAVRKGSTALESEEQLKEGDEIYIFTRMAGG</sequence>
<dbReference type="CDD" id="cd17040">
    <property type="entry name" value="Ubl_MoaD_like"/>
    <property type="match status" value="1"/>
</dbReference>
<name>A0A1F2WJQ3_9ACTN</name>
<dbReference type="Gene3D" id="3.10.20.30">
    <property type="match status" value="1"/>
</dbReference>